<dbReference type="AlphaFoldDB" id="A0ABD1FK14"/>
<evidence type="ECO:0000259" key="5">
    <source>
        <dbReference type="Pfam" id="PF14380"/>
    </source>
</evidence>
<gene>
    <name evidence="6" type="ORF">AAHA92_31947</name>
</gene>
<dbReference type="Pfam" id="PF14380">
    <property type="entry name" value="WAK_assoc"/>
    <property type="match status" value="1"/>
</dbReference>
<evidence type="ECO:0000313" key="6">
    <source>
        <dbReference type="EMBL" id="KAL1531860.1"/>
    </source>
</evidence>
<evidence type="ECO:0000256" key="1">
    <source>
        <dbReference type="ARBA" id="ARBA00022741"/>
    </source>
</evidence>
<dbReference type="Proteomes" id="UP001567538">
    <property type="component" value="Unassembled WGS sequence"/>
</dbReference>
<feature type="signal peptide" evidence="4">
    <location>
        <begin position="1"/>
        <end position="25"/>
    </location>
</feature>
<reference evidence="6 7" key="1">
    <citation type="submission" date="2024-06" db="EMBL/GenBank/DDBJ databases">
        <title>A chromosome level genome sequence of Diviner's sage (Salvia divinorum).</title>
        <authorList>
            <person name="Ford S.A."/>
            <person name="Ro D.-K."/>
            <person name="Ness R.W."/>
            <person name="Phillips M.A."/>
        </authorList>
    </citation>
    <scope>NUCLEOTIDE SEQUENCE [LARGE SCALE GENOMIC DNA]</scope>
    <source>
        <strain evidence="6">SAF-2024a</strain>
        <tissue evidence="6">Leaf</tissue>
    </source>
</reference>
<dbReference type="PANTHER" id="PTHR46008">
    <property type="entry name" value="LEAF RUST 10 DISEASE-RESISTANCE LOCUS RECEPTOR-LIKE PROTEIN KINASE-LIKE 1.4"/>
    <property type="match status" value="1"/>
</dbReference>
<feature type="domain" description="Wall-associated receptor kinase C-terminal" evidence="5">
    <location>
        <begin position="163"/>
        <end position="228"/>
    </location>
</feature>
<keyword evidence="2" id="KW-0067">ATP-binding</keyword>
<evidence type="ECO:0000313" key="7">
    <source>
        <dbReference type="Proteomes" id="UP001567538"/>
    </source>
</evidence>
<dbReference type="PANTHER" id="PTHR46008:SF2">
    <property type="entry name" value="LEAF RUST 10 DISEASE-RESISTANCE LOCUS RECEPTOR-LIKE PROTEIN KINASE-LIKE 1.4"/>
    <property type="match status" value="1"/>
</dbReference>
<feature type="chain" id="PRO_5044856001" evidence="4">
    <location>
        <begin position="26"/>
        <end position="278"/>
    </location>
</feature>
<dbReference type="InterPro" id="IPR032872">
    <property type="entry name" value="WAK_assoc_C"/>
</dbReference>
<dbReference type="EMBL" id="JBEAFC010000014">
    <property type="protein sequence ID" value="KAL1531860.1"/>
    <property type="molecule type" value="Genomic_DNA"/>
</dbReference>
<proteinExistence type="predicted"/>
<dbReference type="GO" id="GO:0005524">
    <property type="term" value="F:ATP binding"/>
    <property type="evidence" value="ECO:0007669"/>
    <property type="project" value="UniProtKB-KW"/>
</dbReference>
<name>A0ABD1FK14_SALDI</name>
<keyword evidence="4" id="KW-0732">Signal</keyword>
<comment type="caution">
    <text evidence="6">The sequence shown here is derived from an EMBL/GenBank/DDBJ whole genome shotgun (WGS) entry which is preliminary data.</text>
</comment>
<keyword evidence="7" id="KW-1185">Reference proteome</keyword>
<evidence type="ECO:0000256" key="2">
    <source>
        <dbReference type="ARBA" id="ARBA00022840"/>
    </source>
</evidence>
<organism evidence="6 7">
    <name type="scientific">Salvia divinorum</name>
    <name type="common">Maria pastora</name>
    <name type="synonym">Diviner's sage</name>
    <dbReference type="NCBI Taxonomy" id="28513"/>
    <lineage>
        <taxon>Eukaryota</taxon>
        <taxon>Viridiplantae</taxon>
        <taxon>Streptophyta</taxon>
        <taxon>Embryophyta</taxon>
        <taxon>Tracheophyta</taxon>
        <taxon>Spermatophyta</taxon>
        <taxon>Magnoliopsida</taxon>
        <taxon>eudicotyledons</taxon>
        <taxon>Gunneridae</taxon>
        <taxon>Pentapetalae</taxon>
        <taxon>asterids</taxon>
        <taxon>lamiids</taxon>
        <taxon>Lamiales</taxon>
        <taxon>Lamiaceae</taxon>
        <taxon>Nepetoideae</taxon>
        <taxon>Mentheae</taxon>
        <taxon>Salviinae</taxon>
        <taxon>Salvia</taxon>
        <taxon>Salvia subgen. Calosphace</taxon>
    </lineage>
</organism>
<keyword evidence="3" id="KW-0325">Glycoprotein</keyword>
<sequence>MVVVSKDVLFLLLFFLLLLQSHSKCQESFSCRNFTLQFPFTDIRDPGCGLFAVGGCDSTSQEEHPLLHIGASTSAKYIINQPSKNKFIILDFLLQTLLESPRCFSFMNVSLPQSPSVSFTLSPNITFFACFNKSSDDEIQEYFENYRREECDASTLYYKIPAAESRNGAIPHDCSLTQLPVKSDVNSTLLSEMLTSSFSLEWSVSDDCDRCYRGGGQCLADNRNRFYCEKTGILLCFNLRINHTRSKYNREWLTWFDREDLRSRERCPCFTKNQEREY</sequence>
<evidence type="ECO:0000256" key="4">
    <source>
        <dbReference type="SAM" id="SignalP"/>
    </source>
</evidence>
<keyword evidence="1" id="KW-0547">Nucleotide-binding</keyword>
<protein>
    <submittedName>
        <fullName evidence="6">LEAF RUST 10 DISEASE-RESISTANCE LOCUS RECEPTOR-LIKE PROTEIN KINASE-like 1.1 isoform X8</fullName>
    </submittedName>
</protein>
<evidence type="ECO:0000256" key="3">
    <source>
        <dbReference type="ARBA" id="ARBA00023180"/>
    </source>
</evidence>
<accession>A0ABD1FK14</accession>